<dbReference type="InterPro" id="IPR006977">
    <property type="entry name" value="Yip1_dom"/>
</dbReference>
<keyword evidence="8" id="KW-1185">Reference proteome</keyword>
<gene>
    <name evidence="7" type="ORF">ACFQMA_23045</name>
</gene>
<evidence type="ECO:0000256" key="1">
    <source>
        <dbReference type="ARBA" id="ARBA00004141"/>
    </source>
</evidence>
<sequence>MGVSNAVRNPGSYLSRTLGLYRSLLVDPERFYDEYIGTRGLKSELALVLVVGVVGAVGNYLVLQELINQVSTIQGVSINQDVRFQLQQRVLEPLIGAVLVWIWYGMGMYAVGWLYTTIGTTYLTMKRAAWTLFPILIANLIHTAAMAYTSVTMEIGQGDITTTSNLAEDIAPAVWSQAAGEIAVVAATLVGVVFALWAGYIGAYAIKDVRDLTVDEAYKVAAVPAVGYALYIVYGAVTAL</sequence>
<reference evidence="7 8" key="1">
    <citation type="journal article" date="2019" name="Int. J. Syst. Evol. Microbiol.">
        <title>The Global Catalogue of Microorganisms (GCM) 10K type strain sequencing project: providing services to taxonomists for standard genome sequencing and annotation.</title>
        <authorList>
            <consortium name="The Broad Institute Genomics Platform"/>
            <consortium name="The Broad Institute Genome Sequencing Center for Infectious Disease"/>
            <person name="Wu L."/>
            <person name="Ma J."/>
        </authorList>
    </citation>
    <scope>NUCLEOTIDE SEQUENCE [LARGE SCALE GENOMIC DNA]</scope>
    <source>
        <strain evidence="7 8">XZYJT29</strain>
    </source>
</reference>
<evidence type="ECO:0000313" key="7">
    <source>
        <dbReference type="EMBL" id="MFC7142698.1"/>
    </source>
</evidence>
<feature type="transmembrane region" description="Helical" evidence="5">
    <location>
        <begin position="182"/>
        <end position="206"/>
    </location>
</feature>
<evidence type="ECO:0000313" key="8">
    <source>
        <dbReference type="Proteomes" id="UP001596432"/>
    </source>
</evidence>
<dbReference type="Pfam" id="PF04893">
    <property type="entry name" value="Yip1"/>
    <property type="match status" value="1"/>
</dbReference>
<proteinExistence type="predicted"/>
<feature type="transmembrane region" description="Helical" evidence="5">
    <location>
        <begin position="94"/>
        <end position="116"/>
    </location>
</feature>
<feature type="domain" description="Yip1" evidence="6">
    <location>
        <begin position="24"/>
        <end position="233"/>
    </location>
</feature>
<name>A0ABD5Y5R3_9EURY</name>
<dbReference type="GeneID" id="78823047"/>
<evidence type="ECO:0000256" key="4">
    <source>
        <dbReference type="ARBA" id="ARBA00023136"/>
    </source>
</evidence>
<evidence type="ECO:0000256" key="2">
    <source>
        <dbReference type="ARBA" id="ARBA00022692"/>
    </source>
</evidence>
<keyword evidence="3 5" id="KW-1133">Transmembrane helix</keyword>
<keyword evidence="2 5" id="KW-0812">Transmembrane</keyword>
<dbReference type="RefSeq" id="WP_274323753.1">
    <property type="nucleotide sequence ID" value="NZ_CP118158.1"/>
</dbReference>
<organism evidence="7 8">
    <name type="scientific">Halosimplex aquaticum</name>
    <dbReference type="NCBI Taxonomy" id="3026162"/>
    <lineage>
        <taxon>Archaea</taxon>
        <taxon>Methanobacteriati</taxon>
        <taxon>Methanobacteriota</taxon>
        <taxon>Stenosarchaea group</taxon>
        <taxon>Halobacteria</taxon>
        <taxon>Halobacteriales</taxon>
        <taxon>Haloarculaceae</taxon>
        <taxon>Halosimplex</taxon>
    </lineage>
</organism>
<accession>A0ABD5Y5R3</accession>
<dbReference type="GO" id="GO:0016020">
    <property type="term" value="C:membrane"/>
    <property type="evidence" value="ECO:0007669"/>
    <property type="project" value="UniProtKB-SubCell"/>
</dbReference>
<evidence type="ECO:0000256" key="5">
    <source>
        <dbReference type="SAM" id="Phobius"/>
    </source>
</evidence>
<dbReference type="AlphaFoldDB" id="A0ABD5Y5R3"/>
<protein>
    <submittedName>
        <fullName evidence="7">YIP1 family protein</fullName>
    </submittedName>
</protein>
<evidence type="ECO:0000256" key="3">
    <source>
        <dbReference type="ARBA" id="ARBA00022989"/>
    </source>
</evidence>
<dbReference type="EMBL" id="JBHTAS010000001">
    <property type="protein sequence ID" value="MFC7142698.1"/>
    <property type="molecule type" value="Genomic_DNA"/>
</dbReference>
<comment type="caution">
    <text evidence="7">The sequence shown here is derived from an EMBL/GenBank/DDBJ whole genome shotgun (WGS) entry which is preliminary data.</text>
</comment>
<feature type="transmembrane region" description="Helical" evidence="5">
    <location>
        <begin position="45"/>
        <end position="63"/>
    </location>
</feature>
<dbReference type="Proteomes" id="UP001596432">
    <property type="component" value="Unassembled WGS sequence"/>
</dbReference>
<keyword evidence="4 5" id="KW-0472">Membrane</keyword>
<evidence type="ECO:0000259" key="6">
    <source>
        <dbReference type="Pfam" id="PF04893"/>
    </source>
</evidence>
<comment type="subcellular location">
    <subcellularLocation>
        <location evidence="1">Membrane</location>
        <topology evidence="1">Multi-pass membrane protein</topology>
    </subcellularLocation>
</comment>
<feature type="transmembrane region" description="Helical" evidence="5">
    <location>
        <begin position="128"/>
        <end position="148"/>
    </location>
</feature>
<feature type="transmembrane region" description="Helical" evidence="5">
    <location>
        <begin position="218"/>
        <end position="237"/>
    </location>
</feature>